<evidence type="ECO:0000256" key="1">
    <source>
        <dbReference type="ARBA" id="ARBA00000900"/>
    </source>
</evidence>
<evidence type="ECO:0000256" key="3">
    <source>
        <dbReference type="ARBA" id="ARBA00022723"/>
    </source>
</evidence>
<dbReference type="PROSITE" id="PS50103">
    <property type="entry name" value="ZF_C3H1"/>
    <property type="match status" value="2"/>
</dbReference>
<evidence type="ECO:0000256" key="4">
    <source>
        <dbReference type="ARBA" id="ARBA00022771"/>
    </source>
</evidence>
<dbReference type="PANTHER" id="PTHR11224">
    <property type="entry name" value="MAKORIN-RELATED"/>
    <property type="match status" value="1"/>
</dbReference>
<keyword evidence="4 6" id="KW-0863">Zinc-finger</keyword>
<sequence>MNSKSPNTKLLPCMYYLKNSCTSDRCTFSHNYEIPSNDFCKYHFRGTCTYGKKCRLIHLKPKDIISTNQKDILVKYDLPPFTKPSTSAIEYSRIPHKSPSKTMHKDIPISFDQAVSINNYELSLRRQQKVLENKQICKFNMVNDCPYQDKDCVDLHNGIICQYCGLKKVHPHSKSKAAAHLKV</sequence>
<accession>A0A177B699</accession>
<keyword evidence="5 6" id="KW-0862">Zinc</keyword>
<protein>
    <recommendedName>
        <fullName evidence="2">RING-type E3 ubiquitin transferase</fullName>
        <ecNumber evidence="2">2.3.2.27</ecNumber>
    </recommendedName>
</protein>
<dbReference type="EMBL" id="LWCA01000323">
    <property type="protein sequence ID" value="OAF69173.1"/>
    <property type="molecule type" value="Genomic_DNA"/>
</dbReference>
<gene>
    <name evidence="8" type="ORF">A3Q56_03069</name>
</gene>
<name>A0A177B699_9BILA</name>
<comment type="caution">
    <text evidence="8">The sequence shown here is derived from an EMBL/GenBank/DDBJ whole genome shotgun (WGS) entry which is preliminary data.</text>
</comment>
<evidence type="ECO:0000256" key="2">
    <source>
        <dbReference type="ARBA" id="ARBA00012483"/>
    </source>
</evidence>
<evidence type="ECO:0000256" key="6">
    <source>
        <dbReference type="PROSITE-ProRule" id="PRU00723"/>
    </source>
</evidence>
<comment type="catalytic activity">
    <reaction evidence="1">
        <text>S-ubiquitinyl-[E2 ubiquitin-conjugating enzyme]-L-cysteine + [acceptor protein]-L-lysine = [E2 ubiquitin-conjugating enzyme]-L-cysteine + N(6)-ubiquitinyl-[acceptor protein]-L-lysine.</text>
        <dbReference type="EC" id="2.3.2.27"/>
    </reaction>
</comment>
<dbReference type="GO" id="GO:0008270">
    <property type="term" value="F:zinc ion binding"/>
    <property type="evidence" value="ECO:0007669"/>
    <property type="project" value="UniProtKB-KW"/>
</dbReference>
<dbReference type="AlphaFoldDB" id="A0A177B699"/>
<evidence type="ECO:0000259" key="7">
    <source>
        <dbReference type="PROSITE" id="PS50103"/>
    </source>
</evidence>
<proteinExistence type="predicted"/>
<dbReference type="GO" id="GO:0061630">
    <property type="term" value="F:ubiquitin protein ligase activity"/>
    <property type="evidence" value="ECO:0007669"/>
    <property type="project" value="UniProtKB-EC"/>
</dbReference>
<evidence type="ECO:0000313" key="9">
    <source>
        <dbReference type="Proteomes" id="UP000078046"/>
    </source>
</evidence>
<dbReference type="OrthoDB" id="6435266at2759"/>
<dbReference type="InterPro" id="IPR045072">
    <property type="entry name" value="MKRN-like"/>
</dbReference>
<dbReference type="SMART" id="SM00356">
    <property type="entry name" value="ZnF_C3H1"/>
    <property type="match status" value="3"/>
</dbReference>
<dbReference type="InterPro" id="IPR000571">
    <property type="entry name" value="Znf_CCCH"/>
</dbReference>
<keyword evidence="9" id="KW-1185">Reference proteome</keyword>
<feature type="zinc finger region" description="C3H1-type" evidence="6">
    <location>
        <begin position="34"/>
        <end position="61"/>
    </location>
</feature>
<feature type="zinc finger region" description="C3H1-type" evidence="6">
    <location>
        <begin position="7"/>
        <end position="33"/>
    </location>
</feature>
<dbReference type="PANTHER" id="PTHR11224:SF10">
    <property type="entry name" value="IP09428P-RELATED"/>
    <property type="match status" value="1"/>
</dbReference>
<reference evidence="8 9" key="1">
    <citation type="submission" date="2016-04" db="EMBL/GenBank/DDBJ databases">
        <title>The genome of Intoshia linei affirms orthonectids as highly simplified spiralians.</title>
        <authorList>
            <person name="Mikhailov K.V."/>
            <person name="Slusarev G.S."/>
            <person name="Nikitin M.A."/>
            <person name="Logacheva M.D."/>
            <person name="Penin A."/>
            <person name="Aleoshin V."/>
            <person name="Panchin Y.V."/>
        </authorList>
    </citation>
    <scope>NUCLEOTIDE SEQUENCE [LARGE SCALE GENOMIC DNA]</scope>
    <source>
        <strain evidence="8">Intl2013</strain>
        <tissue evidence="8">Whole animal</tissue>
    </source>
</reference>
<keyword evidence="3 6" id="KW-0479">Metal-binding</keyword>
<feature type="domain" description="C3H1-type" evidence="7">
    <location>
        <begin position="7"/>
        <end position="33"/>
    </location>
</feature>
<evidence type="ECO:0000313" key="8">
    <source>
        <dbReference type="EMBL" id="OAF69173.1"/>
    </source>
</evidence>
<dbReference type="Proteomes" id="UP000078046">
    <property type="component" value="Unassembled WGS sequence"/>
</dbReference>
<feature type="domain" description="C3H1-type" evidence="7">
    <location>
        <begin position="34"/>
        <end position="61"/>
    </location>
</feature>
<dbReference type="EC" id="2.3.2.27" evidence="2"/>
<organism evidence="8 9">
    <name type="scientific">Intoshia linei</name>
    <dbReference type="NCBI Taxonomy" id="1819745"/>
    <lineage>
        <taxon>Eukaryota</taxon>
        <taxon>Metazoa</taxon>
        <taxon>Spiralia</taxon>
        <taxon>Lophotrochozoa</taxon>
        <taxon>Mesozoa</taxon>
        <taxon>Orthonectida</taxon>
        <taxon>Rhopaluridae</taxon>
        <taxon>Intoshia</taxon>
    </lineage>
</organism>
<evidence type="ECO:0000256" key="5">
    <source>
        <dbReference type="ARBA" id="ARBA00022833"/>
    </source>
</evidence>
<dbReference type="Gene3D" id="4.10.1000.10">
    <property type="entry name" value="Zinc finger, CCCH-type"/>
    <property type="match status" value="1"/>
</dbReference>
<dbReference type="GO" id="GO:0000209">
    <property type="term" value="P:protein polyubiquitination"/>
    <property type="evidence" value="ECO:0007669"/>
    <property type="project" value="InterPro"/>
</dbReference>